<sequence>FETSSYAFKILTVNHDTNPKHEFGNIIISESDQYSRRFTYDLLNPREEFTVTFLINDTAPLYLYAKGEGLEVKPIKSTERSPLVSIILAVIVATLTIVLSLASKLLKY</sequence>
<keyword evidence="1" id="KW-0472">Membrane</keyword>
<reference evidence="2" key="1">
    <citation type="journal article" date="2014" name="Front. Microbiol.">
        <title>High frequency of phylogenetically diverse reductive dehalogenase-homologous genes in deep subseafloor sedimentary metagenomes.</title>
        <authorList>
            <person name="Kawai M."/>
            <person name="Futagami T."/>
            <person name="Toyoda A."/>
            <person name="Takaki Y."/>
            <person name="Nishi S."/>
            <person name="Hori S."/>
            <person name="Arai W."/>
            <person name="Tsubouchi T."/>
            <person name="Morono Y."/>
            <person name="Uchiyama I."/>
            <person name="Ito T."/>
            <person name="Fujiyama A."/>
            <person name="Inagaki F."/>
            <person name="Takami H."/>
        </authorList>
    </citation>
    <scope>NUCLEOTIDE SEQUENCE</scope>
    <source>
        <strain evidence="2">Expedition CK06-06</strain>
    </source>
</reference>
<dbReference type="AlphaFoldDB" id="X1SCT2"/>
<dbReference type="EMBL" id="BARW01020372">
    <property type="protein sequence ID" value="GAI90832.1"/>
    <property type="molecule type" value="Genomic_DNA"/>
</dbReference>
<feature type="transmembrane region" description="Helical" evidence="1">
    <location>
        <begin position="83"/>
        <end position="102"/>
    </location>
</feature>
<comment type="caution">
    <text evidence="2">The sequence shown here is derived from an EMBL/GenBank/DDBJ whole genome shotgun (WGS) entry which is preliminary data.</text>
</comment>
<organism evidence="2">
    <name type="scientific">marine sediment metagenome</name>
    <dbReference type="NCBI Taxonomy" id="412755"/>
    <lineage>
        <taxon>unclassified sequences</taxon>
        <taxon>metagenomes</taxon>
        <taxon>ecological metagenomes</taxon>
    </lineage>
</organism>
<feature type="non-terminal residue" evidence="2">
    <location>
        <position position="1"/>
    </location>
</feature>
<keyword evidence="1" id="KW-1133">Transmembrane helix</keyword>
<proteinExistence type="predicted"/>
<evidence type="ECO:0000256" key="1">
    <source>
        <dbReference type="SAM" id="Phobius"/>
    </source>
</evidence>
<evidence type="ECO:0000313" key="2">
    <source>
        <dbReference type="EMBL" id="GAI90832.1"/>
    </source>
</evidence>
<protein>
    <submittedName>
        <fullName evidence="2">Uncharacterized protein</fullName>
    </submittedName>
</protein>
<name>X1SCT2_9ZZZZ</name>
<accession>X1SCT2</accession>
<keyword evidence="1" id="KW-0812">Transmembrane</keyword>
<gene>
    <name evidence="2" type="ORF">S12H4_34437</name>
</gene>